<evidence type="ECO:0000259" key="1">
    <source>
        <dbReference type="PROSITE" id="PS51406"/>
    </source>
</evidence>
<protein>
    <submittedName>
        <fullName evidence="2">Fibrinogen-like protein 1,Fibrinogen-like protein A,Ficolin-2,Ficolin-1,Fibroleukin,Fibrinogen C domain-containing protein 1</fullName>
    </submittedName>
</protein>
<dbReference type="SMART" id="SM00186">
    <property type="entry name" value="FBG"/>
    <property type="match status" value="1"/>
</dbReference>
<dbReference type="Proteomes" id="UP000507470">
    <property type="component" value="Unassembled WGS sequence"/>
</dbReference>
<dbReference type="CDD" id="cd00087">
    <property type="entry name" value="FReD"/>
    <property type="match status" value="1"/>
</dbReference>
<proteinExistence type="predicted"/>
<dbReference type="InterPro" id="IPR036056">
    <property type="entry name" value="Fibrinogen-like_C"/>
</dbReference>
<dbReference type="InterPro" id="IPR014716">
    <property type="entry name" value="Fibrinogen_a/b/g_C_1"/>
</dbReference>
<dbReference type="PANTHER" id="PTHR19143:SF394">
    <property type="entry name" value="ANGIOPOIETIN-RELATED PROTEIN 3-LIKE"/>
    <property type="match status" value="1"/>
</dbReference>
<dbReference type="PROSITE" id="PS51406">
    <property type="entry name" value="FIBRINOGEN_C_2"/>
    <property type="match status" value="1"/>
</dbReference>
<dbReference type="InterPro" id="IPR050373">
    <property type="entry name" value="Fibrinogen_C-term_domain"/>
</dbReference>
<keyword evidence="3" id="KW-1185">Reference proteome</keyword>
<dbReference type="Pfam" id="PF00147">
    <property type="entry name" value="Fibrinogen_C"/>
    <property type="match status" value="1"/>
</dbReference>
<gene>
    <name evidence="2" type="ORF">MCOR_42056</name>
</gene>
<reference evidence="2 3" key="1">
    <citation type="submission" date="2020-06" db="EMBL/GenBank/DDBJ databases">
        <authorList>
            <person name="Li R."/>
            <person name="Bekaert M."/>
        </authorList>
    </citation>
    <scope>NUCLEOTIDE SEQUENCE [LARGE SCALE GENOMIC DNA]</scope>
    <source>
        <strain evidence="3">wild</strain>
    </source>
</reference>
<feature type="domain" description="Fibrinogen C-terminal" evidence="1">
    <location>
        <begin position="60"/>
        <end position="268"/>
    </location>
</feature>
<evidence type="ECO:0000313" key="3">
    <source>
        <dbReference type="Proteomes" id="UP000507470"/>
    </source>
</evidence>
<dbReference type="InterPro" id="IPR002181">
    <property type="entry name" value="Fibrinogen_a/b/g_C_dom"/>
</dbReference>
<name>A0A6J8DLS3_MYTCO</name>
<evidence type="ECO:0000313" key="2">
    <source>
        <dbReference type="EMBL" id="CAC5408687.1"/>
    </source>
</evidence>
<accession>A0A6J8DLS3</accession>
<dbReference type="Gene3D" id="3.90.215.10">
    <property type="entry name" value="Gamma Fibrinogen, chain A, domain 1"/>
    <property type="match status" value="1"/>
</dbReference>
<dbReference type="EMBL" id="CACVKT020007587">
    <property type="protein sequence ID" value="CAC5408687.1"/>
    <property type="molecule type" value="Genomic_DNA"/>
</dbReference>
<dbReference type="GO" id="GO:0005615">
    <property type="term" value="C:extracellular space"/>
    <property type="evidence" value="ECO:0007669"/>
    <property type="project" value="TreeGrafter"/>
</dbReference>
<dbReference type="SUPFAM" id="SSF56496">
    <property type="entry name" value="Fibrinogen C-terminal domain-like"/>
    <property type="match status" value="1"/>
</dbReference>
<dbReference type="OrthoDB" id="7735550at2759"/>
<organism evidence="2 3">
    <name type="scientific">Mytilus coruscus</name>
    <name type="common">Sea mussel</name>
    <dbReference type="NCBI Taxonomy" id="42192"/>
    <lineage>
        <taxon>Eukaryota</taxon>
        <taxon>Metazoa</taxon>
        <taxon>Spiralia</taxon>
        <taxon>Lophotrochozoa</taxon>
        <taxon>Mollusca</taxon>
        <taxon>Bivalvia</taxon>
        <taxon>Autobranchia</taxon>
        <taxon>Pteriomorphia</taxon>
        <taxon>Mytilida</taxon>
        <taxon>Mytiloidea</taxon>
        <taxon>Mytilidae</taxon>
        <taxon>Mytilinae</taxon>
        <taxon>Mytilus</taxon>
    </lineage>
</organism>
<dbReference type="PANTHER" id="PTHR19143">
    <property type="entry name" value="FIBRINOGEN/TENASCIN/ANGIOPOEITIN"/>
    <property type="match status" value="1"/>
</dbReference>
<sequence>MKIPRSSTCSRCCSNDLCNTDCWKTNLSGTTTTSTAKSTITLDTTVMATITTATTTLATTTSEGNPKECSDIHFDKHGVFTIYPKGDIKPKSVYCMILDGVKWTVNQWRFNGSIDFNRTWNEYREGFGNVNTEYWLGNKHIHSLTTNEQHKLHIHLQGKDGTVKYADYLSFHVSNEGSKYLLNVTSYSGIAGDCLNNRENKTAFSTKDQENMENEHHGINCAKSYSSGWWYKACYDCNLNEYGRYGPLWRYNIRERFLKATIMMISKV</sequence>
<dbReference type="AlphaFoldDB" id="A0A6J8DLS3"/>